<keyword evidence="2" id="KW-0472">Membrane</keyword>
<reference evidence="3 4" key="1">
    <citation type="submission" date="2015-06" db="EMBL/GenBank/DDBJ databases">
        <title>Survival trade-offs in plant roots during colonization by closely related pathogenic and mutualistic fungi.</title>
        <authorList>
            <person name="Hacquard S."/>
            <person name="Kracher B."/>
            <person name="Hiruma K."/>
            <person name="Weinman A."/>
            <person name="Muench P."/>
            <person name="Garrido Oter R."/>
            <person name="Ver Loren van Themaat E."/>
            <person name="Dallerey J.-F."/>
            <person name="Damm U."/>
            <person name="Henrissat B."/>
            <person name="Lespinet O."/>
            <person name="Thon M."/>
            <person name="Kemen E."/>
            <person name="McHardy A.C."/>
            <person name="Schulze-Lefert P."/>
            <person name="O'Connell R.J."/>
        </authorList>
    </citation>
    <scope>NUCLEOTIDE SEQUENCE [LARGE SCALE GENOMIC DNA]</scope>
    <source>
        <strain evidence="3 4">MAFF 238704</strain>
    </source>
</reference>
<feature type="region of interest" description="Disordered" evidence="1">
    <location>
        <begin position="8"/>
        <end position="34"/>
    </location>
</feature>
<dbReference type="EMBL" id="LFIW01002584">
    <property type="protein sequence ID" value="KZL66273.1"/>
    <property type="molecule type" value="Genomic_DNA"/>
</dbReference>
<feature type="compositionally biased region" description="Polar residues" evidence="1">
    <location>
        <begin position="23"/>
        <end position="32"/>
    </location>
</feature>
<keyword evidence="2" id="KW-1133">Transmembrane helix</keyword>
<evidence type="ECO:0000313" key="3">
    <source>
        <dbReference type="EMBL" id="KZL66273.1"/>
    </source>
</evidence>
<keyword evidence="4" id="KW-1185">Reference proteome</keyword>
<accession>A0A161W4W0</accession>
<organism evidence="3 4">
    <name type="scientific">Colletotrichum incanum</name>
    <name type="common">Soybean anthracnose fungus</name>
    <dbReference type="NCBI Taxonomy" id="1573173"/>
    <lineage>
        <taxon>Eukaryota</taxon>
        <taxon>Fungi</taxon>
        <taxon>Dikarya</taxon>
        <taxon>Ascomycota</taxon>
        <taxon>Pezizomycotina</taxon>
        <taxon>Sordariomycetes</taxon>
        <taxon>Hypocreomycetidae</taxon>
        <taxon>Glomerellales</taxon>
        <taxon>Glomerellaceae</taxon>
        <taxon>Colletotrichum</taxon>
        <taxon>Colletotrichum spaethianum species complex</taxon>
    </lineage>
</organism>
<dbReference type="Proteomes" id="UP000076584">
    <property type="component" value="Unassembled WGS sequence"/>
</dbReference>
<evidence type="ECO:0000313" key="4">
    <source>
        <dbReference type="Proteomes" id="UP000076584"/>
    </source>
</evidence>
<evidence type="ECO:0000256" key="1">
    <source>
        <dbReference type="SAM" id="MobiDB-lite"/>
    </source>
</evidence>
<keyword evidence="2" id="KW-0812">Transmembrane</keyword>
<dbReference type="AlphaFoldDB" id="A0A161W4W0"/>
<name>A0A161W4W0_COLIC</name>
<comment type="caution">
    <text evidence="3">The sequence shown here is derived from an EMBL/GenBank/DDBJ whole genome shotgun (WGS) entry which is preliminary data.</text>
</comment>
<gene>
    <name evidence="3" type="ORF">CI238_13113</name>
</gene>
<sequence length="363" mass="38846">MWHAKLAVRRRKKKCRGQPSHCMRTQQPSRCSDNAPRIVGTQLALVESDKLPAVAEPANIVPELGTTVPVTADPTLEGDDTCVVQPHSPPGAGPVPGPWMLDGRSVAASLSPERPAADRLVAPLPTCQHHLLLSQAIMDAGPSGVATSGLAPADVCIFIYLALCIPFHGLDPDQASEFLSRLQPLTALAETMSRCYDCIRTAGTASLHSLLVGLLITNIALSFNLFLRHRCRIATLFTSNRELLEVKFGNKVEDEAGLQLTASAAEVNIVLAMVVRPMLQRLSAVCEAAVHDACAPYREYHVISVPFSRGSNPDTPAAPSPTAELESRWHGSLISSRALSQASSAVAEAICALNMMETEARSK</sequence>
<protein>
    <submittedName>
        <fullName evidence="3">Uncharacterized protein</fullName>
    </submittedName>
</protein>
<evidence type="ECO:0000256" key="2">
    <source>
        <dbReference type="SAM" id="Phobius"/>
    </source>
</evidence>
<proteinExistence type="predicted"/>
<feature type="transmembrane region" description="Helical" evidence="2">
    <location>
        <begin position="207"/>
        <end position="227"/>
    </location>
</feature>